<gene>
    <name evidence="8" type="ORF">JDV02_009731</name>
</gene>
<dbReference type="CDD" id="cd17325">
    <property type="entry name" value="MFS_MdtG_SLC18_like"/>
    <property type="match status" value="1"/>
</dbReference>
<keyword evidence="2" id="KW-0813">Transport</keyword>
<feature type="transmembrane region" description="Helical" evidence="6">
    <location>
        <begin position="434"/>
        <end position="453"/>
    </location>
</feature>
<dbReference type="GO" id="GO:0022857">
    <property type="term" value="F:transmembrane transporter activity"/>
    <property type="evidence" value="ECO:0007669"/>
    <property type="project" value="InterPro"/>
</dbReference>
<dbReference type="SUPFAM" id="SSF103473">
    <property type="entry name" value="MFS general substrate transporter"/>
    <property type="match status" value="1"/>
</dbReference>
<evidence type="ECO:0000256" key="3">
    <source>
        <dbReference type="ARBA" id="ARBA00022692"/>
    </source>
</evidence>
<dbReference type="GO" id="GO:0016020">
    <property type="term" value="C:membrane"/>
    <property type="evidence" value="ECO:0007669"/>
    <property type="project" value="UniProtKB-SubCell"/>
</dbReference>
<dbReference type="OrthoDB" id="5086884at2759"/>
<keyword evidence="4 6" id="KW-1133">Transmembrane helix</keyword>
<feature type="transmembrane region" description="Helical" evidence="6">
    <location>
        <begin position="398"/>
        <end position="422"/>
    </location>
</feature>
<evidence type="ECO:0000256" key="1">
    <source>
        <dbReference type="ARBA" id="ARBA00004141"/>
    </source>
</evidence>
<proteinExistence type="predicted"/>
<feature type="transmembrane region" description="Helical" evidence="6">
    <location>
        <begin position="327"/>
        <end position="346"/>
    </location>
</feature>
<evidence type="ECO:0000256" key="6">
    <source>
        <dbReference type="SAM" id="Phobius"/>
    </source>
</evidence>
<feature type="transmembrane region" description="Helical" evidence="6">
    <location>
        <begin position="158"/>
        <end position="179"/>
    </location>
</feature>
<dbReference type="EMBL" id="CP086363">
    <property type="protein sequence ID" value="UNI23943.1"/>
    <property type="molecule type" value="Genomic_DNA"/>
</dbReference>
<name>A0A9Q8VFT4_9HYPO</name>
<dbReference type="AlphaFoldDB" id="A0A9Q8VFT4"/>
<keyword evidence="3 6" id="KW-0812">Transmembrane</keyword>
<dbReference type="InterPro" id="IPR050930">
    <property type="entry name" value="MFS_Vesicular_Transporter"/>
</dbReference>
<feature type="transmembrane region" description="Helical" evidence="6">
    <location>
        <begin position="128"/>
        <end position="146"/>
    </location>
</feature>
<feature type="transmembrane region" description="Helical" evidence="6">
    <location>
        <begin position="358"/>
        <end position="377"/>
    </location>
</feature>
<dbReference type="Gene3D" id="1.20.1250.20">
    <property type="entry name" value="MFS general substrate transporter like domains"/>
    <property type="match status" value="1"/>
</dbReference>
<protein>
    <recommendedName>
        <fullName evidence="7">Major facilitator superfamily (MFS) profile domain-containing protein</fullName>
    </recommendedName>
</protein>
<reference evidence="8" key="1">
    <citation type="submission" date="2021-11" db="EMBL/GenBank/DDBJ databases">
        <title>Purpureocillium_takamizusanense_genome.</title>
        <authorList>
            <person name="Nguyen N.-H."/>
        </authorList>
    </citation>
    <scope>NUCLEOTIDE SEQUENCE</scope>
    <source>
        <strain evidence="8">PT3</strain>
    </source>
</reference>
<dbReference type="Proteomes" id="UP000829364">
    <property type="component" value="Chromosome 10"/>
</dbReference>
<feature type="transmembrane region" description="Helical" evidence="6">
    <location>
        <begin position="25"/>
        <end position="49"/>
    </location>
</feature>
<evidence type="ECO:0000256" key="4">
    <source>
        <dbReference type="ARBA" id="ARBA00022989"/>
    </source>
</evidence>
<evidence type="ECO:0000259" key="7">
    <source>
        <dbReference type="PROSITE" id="PS50850"/>
    </source>
</evidence>
<sequence>MPSTTPGDSLLIQTSSLSRFRSSTLLILIVVCSAVFTDIFLYGLLVPVLPFALTSRAGVPAPEIPRWNGILLALYNLGLCLGSPAFGFLADRMSSRRLPFLAGLVALAASTLLLCLGRSVAVIAVGRVLQGLSAAICWAVGLALLADSLTERVGWALGWVNWAMTAGFLLSPILGGLAYEKAGYYAVYYMAFGLIGCDIVLRLFMKEGGSARKRDANATEDNPARGEPRAIEPDLVEPLQGGPGNHLGPGVANYWALIKSRRLLASLIGCIMQSASKFAFFAVIPPFVDKIFHWNALDAGLIFLCVLLPGFLSPVVGSVADRYGTKWLSFAGFVLSVPLFVCLRFVTENTLTQKVLLGALLTLMGIALTLSSTPLMAEITYVIEDKEKGRPGIWGTKGVYGVGFGLFTTSFALGGVIGSFMAGYLYDGPGWETFGWAFGIWCAGGAMICLLFVGKPTIR</sequence>
<feature type="transmembrane region" description="Helical" evidence="6">
    <location>
        <begin position="185"/>
        <end position="204"/>
    </location>
</feature>
<dbReference type="PROSITE" id="PS50850">
    <property type="entry name" value="MFS"/>
    <property type="match status" value="1"/>
</dbReference>
<dbReference type="RefSeq" id="XP_047847424.1">
    <property type="nucleotide sequence ID" value="XM_047991412.1"/>
</dbReference>
<evidence type="ECO:0000256" key="5">
    <source>
        <dbReference type="ARBA" id="ARBA00023136"/>
    </source>
</evidence>
<evidence type="ECO:0000313" key="8">
    <source>
        <dbReference type="EMBL" id="UNI23943.1"/>
    </source>
</evidence>
<dbReference type="PANTHER" id="PTHR23506">
    <property type="entry name" value="GH10249P"/>
    <property type="match status" value="1"/>
</dbReference>
<dbReference type="KEGG" id="ptkz:JDV02_009731"/>
<comment type="subcellular location">
    <subcellularLocation>
        <location evidence="1">Membrane</location>
        <topology evidence="1">Multi-pass membrane protein</topology>
    </subcellularLocation>
</comment>
<keyword evidence="5 6" id="KW-0472">Membrane</keyword>
<feature type="domain" description="Major facilitator superfamily (MFS) profile" evidence="7">
    <location>
        <begin position="27"/>
        <end position="457"/>
    </location>
</feature>
<feature type="transmembrane region" description="Helical" evidence="6">
    <location>
        <begin position="101"/>
        <end position="122"/>
    </location>
</feature>
<dbReference type="InterPro" id="IPR020846">
    <property type="entry name" value="MFS_dom"/>
</dbReference>
<organism evidence="8 9">
    <name type="scientific">Purpureocillium takamizusanense</name>
    <dbReference type="NCBI Taxonomy" id="2060973"/>
    <lineage>
        <taxon>Eukaryota</taxon>
        <taxon>Fungi</taxon>
        <taxon>Dikarya</taxon>
        <taxon>Ascomycota</taxon>
        <taxon>Pezizomycotina</taxon>
        <taxon>Sordariomycetes</taxon>
        <taxon>Hypocreomycetidae</taxon>
        <taxon>Hypocreales</taxon>
        <taxon>Ophiocordycipitaceae</taxon>
        <taxon>Purpureocillium</taxon>
    </lineage>
</organism>
<evidence type="ECO:0000313" key="9">
    <source>
        <dbReference type="Proteomes" id="UP000829364"/>
    </source>
</evidence>
<accession>A0A9Q8VFT4</accession>
<dbReference type="InterPro" id="IPR036259">
    <property type="entry name" value="MFS_trans_sf"/>
</dbReference>
<feature type="transmembrane region" description="Helical" evidence="6">
    <location>
        <begin position="263"/>
        <end position="288"/>
    </location>
</feature>
<feature type="transmembrane region" description="Helical" evidence="6">
    <location>
        <begin position="300"/>
        <end position="320"/>
    </location>
</feature>
<evidence type="ECO:0000256" key="2">
    <source>
        <dbReference type="ARBA" id="ARBA00022448"/>
    </source>
</evidence>
<dbReference type="PANTHER" id="PTHR23506:SF23">
    <property type="entry name" value="GH10249P"/>
    <property type="match status" value="1"/>
</dbReference>
<feature type="transmembrane region" description="Helical" evidence="6">
    <location>
        <begin position="69"/>
        <end position="89"/>
    </location>
</feature>
<dbReference type="Pfam" id="PF07690">
    <property type="entry name" value="MFS_1"/>
    <property type="match status" value="1"/>
</dbReference>
<keyword evidence="9" id="KW-1185">Reference proteome</keyword>
<dbReference type="InterPro" id="IPR011701">
    <property type="entry name" value="MFS"/>
</dbReference>
<dbReference type="GeneID" id="72071676"/>